<dbReference type="PROSITE" id="PS00657">
    <property type="entry name" value="FORK_HEAD_1"/>
    <property type="match status" value="1"/>
</dbReference>
<dbReference type="GO" id="GO:0005634">
    <property type="term" value="C:nucleus"/>
    <property type="evidence" value="ECO:0007669"/>
    <property type="project" value="UniProtKB-SubCell"/>
</dbReference>
<evidence type="ECO:0000313" key="6">
    <source>
        <dbReference type="Proteomes" id="UP000595437"/>
    </source>
</evidence>
<proteinExistence type="predicted"/>
<dbReference type="PANTHER" id="PTHR46617:SF3">
    <property type="entry name" value="FORKHEAD BOX PROTEIN G1"/>
    <property type="match status" value="1"/>
</dbReference>
<feature type="region of interest" description="Disordered" evidence="3">
    <location>
        <begin position="1"/>
        <end position="23"/>
    </location>
</feature>
<feature type="compositionally biased region" description="Polar residues" evidence="3">
    <location>
        <begin position="1"/>
        <end position="14"/>
    </location>
</feature>
<protein>
    <submittedName>
        <fullName evidence="5">Fork head domain transcription factor slp1like</fullName>
    </submittedName>
</protein>
<reference evidence="6" key="1">
    <citation type="submission" date="2021-01" db="EMBL/GenBank/DDBJ databases">
        <title>Caligus Genome Assembly.</title>
        <authorList>
            <person name="Gallardo-Escarate C."/>
        </authorList>
    </citation>
    <scope>NUCLEOTIDE SEQUENCE [LARGE SCALE GENOMIC DNA]</scope>
</reference>
<dbReference type="AlphaFoldDB" id="A0A7T8K9M1"/>
<dbReference type="InterPro" id="IPR018122">
    <property type="entry name" value="TF_fork_head_CS_1"/>
</dbReference>
<evidence type="ECO:0000313" key="5">
    <source>
        <dbReference type="EMBL" id="QQP51264.1"/>
    </source>
</evidence>
<dbReference type="PRINTS" id="PR00053">
    <property type="entry name" value="FORKHEAD"/>
</dbReference>
<dbReference type="GO" id="GO:0003700">
    <property type="term" value="F:DNA-binding transcription factor activity"/>
    <property type="evidence" value="ECO:0007669"/>
    <property type="project" value="InterPro"/>
</dbReference>
<dbReference type="PANTHER" id="PTHR46617">
    <property type="entry name" value="FORKHEAD BOX PROTEIN G1"/>
    <property type="match status" value="1"/>
</dbReference>
<dbReference type="EMBL" id="CP045897">
    <property type="protein sequence ID" value="QQP51264.1"/>
    <property type="molecule type" value="Genomic_DNA"/>
</dbReference>
<feature type="region of interest" description="Disordered" evidence="3">
    <location>
        <begin position="219"/>
        <end position="263"/>
    </location>
</feature>
<dbReference type="GO" id="GO:0006357">
    <property type="term" value="P:regulation of transcription by RNA polymerase II"/>
    <property type="evidence" value="ECO:0007669"/>
    <property type="project" value="TreeGrafter"/>
</dbReference>
<dbReference type="InterPro" id="IPR036388">
    <property type="entry name" value="WH-like_DNA-bd_sf"/>
</dbReference>
<feature type="DNA-binding region" description="Fork-head" evidence="2">
    <location>
        <begin position="24"/>
        <end position="95"/>
    </location>
</feature>
<dbReference type="OrthoDB" id="6230630at2759"/>
<accession>A0A7T8K9M1</accession>
<dbReference type="PROSITE" id="PS50039">
    <property type="entry name" value="FORK_HEAD_3"/>
    <property type="match status" value="1"/>
</dbReference>
<dbReference type="GO" id="GO:1990837">
    <property type="term" value="F:sequence-specific double-stranded DNA binding"/>
    <property type="evidence" value="ECO:0007669"/>
    <property type="project" value="TreeGrafter"/>
</dbReference>
<dbReference type="Gene3D" id="1.10.10.10">
    <property type="entry name" value="Winged helix-like DNA-binding domain superfamily/Winged helix DNA-binding domain"/>
    <property type="match status" value="1"/>
</dbReference>
<dbReference type="Proteomes" id="UP000595437">
    <property type="component" value="Chromosome 8"/>
</dbReference>
<dbReference type="InterPro" id="IPR036390">
    <property type="entry name" value="WH_DNA-bd_sf"/>
</dbReference>
<evidence type="ECO:0000256" key="1">
    <source>
        <dbReference type="ARBA" id="ARBA00023125"/>
    </source>
</evidence>
<organism evidence="5 6">
    <name type="scientific">Caligus rogercresseyi</name>
    <name type="common">Sea louse</name>
    <dbReference type="NCBI Taxonomy" id="217165"/>
    <lineage>
        <taxon>Eukaryota</taxon>
        <taxon>Metazoa</taxon>
        <taxon>Ecdysozoa</taxon>
        <taxon>Arthropoda</taxon>
        <taxon>Crustacea</taxon>
        <taxon>Multicrustacea</taxon>
        <taxon>Hexanauplia</taxon>
        <taxon>Copepoda</taxon>
        <taxon>Siphonostomatoida</taxon>
        <taxon>Caligidae</taxon>
        <taxon>Caligus</taxon>
    </lineage>
</organism>
<comment type="subcellular location">
    <subcellularLocation>
        <location evidence="2">Nucleus</location>
    </subcellularLocation>
</comment>
<feature type="domain" description="Fork-head" evidence="4">
    <location>
        <begin position="24"/>
        <end position="95"/>
    </location>
</feature>
<sequence length="263" mass="28272">SSQAQDSKSKSTSSEAAPKKKNEKPPFSYNALIMMAIRASPEKRLTLNGIYEYIIKSFPYYKNNKQGWQTPFDITLASQVLHQGNYWMIDPTADDVLSVAQRESYDDEIPRHQGLRPRLPTSSSSSLWLAAPWSTALAAIAAARYPTPPQAAAAAYGGLFLKPESGSSSASQNPHHHHPLSGLLRPTNAPSSLLFPHLSSYYSGLRSLSALQQQQQQGLIRGNISNSSVSSGSPPLAISTKDDGGSVSPPRSSPGGLPPLESS</sequence>
<dbReference type="SMART" id="SM00339">
    <property type="entry name" value="FH"/>
    <property type="match status" value="1"/>
</dbReference>
<keyword evidence="6" id="KW-1185">Reference proteome</keyword>
<dbReference type="InterPro" id="IPR001766">
    <property type="entry name" value="Fork_head_dom"/>
</dbReference>
<dbReference type="InterPro" id="IPR047208">
    <property type="entry name" value="FOXG1"/>
</dbReference>
<dbReference type="Pfam" id="PF00250">
    <property type="entry name" value="Forkhead"/>
    <property type="match status" value="1"/>
</dbReference>
<name>A0A7T8K9M1_CALRO</name>
<evidence type="ECO:0000259" key="4">
    <source>
        <dbReference type="PROSITE" id="PS50039"/>
    </source>
</evidence>
<evidence type="ECO:0000256" key="3">
    <source>
        <dbReference type="SAM" id="MobiDB-lite"/>
    </source>
</evidence>
<gene>
    <name evidence="5" type="ORF">FKW44_012577</name>
</gene>
<keyword evidence="2" id="KW-0539">Nucleus</keyword>
<keyword evidence="1 2" id="KW-0238">DNA-binding</keyword>
<feature type="non-terminal residue" evidence="5">
    <location>
        <position position="1"/>
    </location>
</feature>
<evidence type="ECO:0000256" key="2">
    <source>
        <dbReference type="PROSITE-ProRule" id="PRU00089"/>
    </source>
</evidence>
<feature type="region of interest" description="Disordered" evidence="3">
    <location>
        <begin position="164"/>
        <end position="184"/>
    </location>
</feature>
<dbReference type="SUPFAM" id="SSF46785">
    <property type="entry name" value="Winged helix' DNA-binding domain"/>
    <property type="match status" value="1"/>
</dbReference>